<comment type="pathway">
    <text evidence="1 4">Quinol/quinone metabolism; menaquinone biosynthesis.</text>
</comment>
<evidence type="ECO:0000256" key="4">
    <source>
        <dbReference type="HAMAP-Rule" id="MF_00995"/>
    </source>
</evidence>
<accession>A0ABS3AUS2</accession>
<dbReference type="EMBL" id="JAFITO010000043">
    <property type="protein sequence ID" value="MBN4068722.1"/>
    <property type="molecule type" value="Genomic_DNA"/>
</dbReference>
<keyword evidence="3 4" id="KW-0456">Lyase</keyword>
<dbReference type="InterPro" id="IPR003773">
    <property type="entry name" value="Menaquinone_biosynth"/>
</dbReference>
<keyword evidence="6" id="KW-1185">Reference proteome</keyword>
<dbReference type="Gene3D" id="3.40.190.10">
    <property type="entry name" value="Periplasmic binding protein-like II"/>
    <property type="match status" value="2"/>
</dbReference>
<evidence type="ECO:0000256" key="1">
    <source>
        <dbReference type="ARBA" id="ARBA00004863"/>
    </source>
</evidence>
<evidence type="ECO:0000256" key="3">
    <source>
        <dbReference type="ARBA" id="ARBA00023239"/>
    </source>
</evidence>
<sequence>MRKVRIGMVNYINTAPIYETWKTRSHPQNWHVVEAPPSSLNRMLANGELDLGFVSSYEYGVRPEEYRILSDLSISANGSVGSVFLFSRVAPSRLNNQYVLLSGQSETSISLVKILLEEFFHVYPKYEVGDVNGRKADESEAILAIGDEALRLSASDAFPYKLDLAEVWCQHTDLPFVFAVCAAREEFCREYPEIVSAIHREFLFCKGEGRKHLESICEIVAPRIPMHPDECYVYLRAIEYGLGGRKQLALETFFQYLIDRNEASPKSVPLNIFES</sequence>
<comment type="catalytic activity">
    <reaction evidence="4">
        <text>chorismate = 3-[(1-carboxyvinyl)-oxy]benzoate + H2O</text>
        <dbReference type="Rhea" id="RHEA:40051"/>
        <dbReference type="ChEBI" id="CHEBI:15377"/>
        <dbReference type="ChEBI" id="CHEBI:29748"/>
        <dbReference type="ChEBI" id="CHEBI:76981"/>
        <dbReference type="EC" id="4.2.1.151"/>
    </reaction>
</comment>
<dbReference type="HAMAP" id="MF_00995">
    <property type="entry name" value="MqnA"/>
    <property type="match status" value="1"/>
</dbReference>
<proteinExistence type="inferred from homology"/>
<dbReference type="CDD" id="cd13634">
    <property type="entry name" value="PBP2_Sco4506"/>
    <property type="match status" value="1"/>
</dbReference>
<dbReference type="PANTHER" id="PTHR37690">
    <property type="entry name" value="CHORISMATE DEHYDRATASE"/>
    <property type="match status" value="1"/>
</dbReference>
<name>A0ABS3AUS2_9BACT</name>
<dbReference type="PANTHER" id="PTHR37690:SF1">
    <property type="entry name" value="CHORISMATE DEHYDRATASE"/>
    <property type="match status" value="1"/>
</dbReference>
<gene>
    <name evidence="4" type="primary">mqnA</name>
    <name evidence="5" type="ORF">JYU06_04285</name>
</gene>
<organism evidence="5 6">
    <name type="scientific">Desulfotalea psychrophila</name>
    <dbReference type="NCBI Taxonomy" id="84980"/>
    <lineage>
        <taxon>Bacteria</taxon>
        <taxon>Pseudomonadati</taxon>
        <taxon>Thermodesulfobacteriota</taxon>
        <taxon>Desulfobulbia</taxon>
        <taxon>Desulfobulbales</taxon>
        <taxon>Desulfocapsaceae</taxon>
        <taxon>Desulfotalea</taxon>
    </lineage>
</organism>
<keyword evidence="2 4" id="KW-0474">Menaquinone biosynthesis</keyword>
<evidence type="ECO:0000256" key="2">
    <source>
        <dbReference type="ARBA" id="ARBA00022428"/>
    </source>
</evidence>
<dbReference type="InterPro" id="IPR030868">
    <property type="entry name" value="MqnA"/>
</dbReference>
<comment type="caution">
    <text evidence="5">The sequence shown here is derived from an EMBL/GenBank/DDBJ whole genome shotgun (WGS) entry which is preliminary data.</text>
</comment>
<dbReference type="SUPFAM" id="SSF53850">
    <property type="entry name" value="Periplasmic binding protein-like II"/>
    <property type="match status" value="1"/>
</dbReference>
<comment type="similarity">
    <text evidence="4">Belongs to the MqnA/MqnD family. MqnA subfamily.</text>
</comment>
<evidence type="ECO:0000313" key="5">
    <source>
        <dbReference type="EMBL" id="MBN4068722.1"/>
    </source>
</evidence>
<dbReference type="Pfam" id="PF02621">
    <property type="entry name" value="VitK2_biosynth"/>
    <property type="match status" value="1"/>
</dbReference>
<evidence type="ECO:0000313" key="6">
    <source>
        <dbReference type="Proteomes" id="UP000717534"/>
    </source>
</evidence>
<dbReference type="Proteomes" id="UP000717534">
    <property type="component" value="Unassembled WGS sequence"/>
</dbReference>
<comment type="function">
    <text evidence="4">Catalyzes the dehydration of chorismate into 3-[(1-carboxyvinyl)oxy]benzoate, a step in the biosynthesis of menaquinone (MK, vitamin K2).</text>
</comment>
<dbReference type="EC" id="4.2.1.151" evidence="4"/>
<reference evidence="5 6" key="1">
    <citation type="submission" date="2021-02" db="EMBL/GenBank/DDBJ databases">
        <title>Activity-based single-cell genomes from oceanic crustal fluid captures similar information to metagenomic and metatranscriptomic surveys with orders of magnitude less sampling.</title>
        <authorList>
            <person name="D'Angelo T.S."/>
            <person name="Orcutt B.N."/>
        </authorList>
    </citation>
    <scope>NUCLEOTIDE SEQUENCE [LARGE SCALE GENOMIC DNA]</scope>
    <source>
        <strain evidence="5">AH-315-G02</strain>
    </source>
</reference>
<protein>
    <recommendedName>
        <fullName evidence="4">Chorismate dehydratase</fullName>
        <ecNumber evidence="4">4.2.1.151</ecNumber>
    </recommendedName>
    <alternativeName>
        <fullName evidence="4">Menaquinone biosynthetic enzyme MqnA</fullName>
    </alternativeName>
</protein>